<sequence length="141" mass="15745">ESQKQALRFVIARNIANQYVTGLTMEGVSHPFIHHSKRYISISPNGKPIGRFDITAESFGSTPRTREDALAQLNTKLSILDKNTGEVLEIPDFTPYLLILSVIVWVSVMLCFKPSSNNCLFIKTTFSFLISTPNISPSNQL</sequence>
<dbReference type="EMBL" id="PFLI01000016">
    <property type="protein sequence ID" value="PIY72541.1"/>
    <property type="molecule type" value="Genomic_DNA"/>
</dbReference>
<reference evidence="2" key="1">
    <citation type="submission" date="2017-09" db="EMBL/GenBank/DDBJ databases">
        <title>Depth-based differentiation of microbial function through sediment-hosted aquifers and enrichment of novel symbionts in the deep terrestrial subsurface.</title>
        <authorList>
            <person name="Probst A.J."/>
            <person name="Ladd B."/>
            <person name="Jarett J.K."/>
            <person name="Geller-Mcgrath D.E."/>
            <person name="Sieber C.M.K."/>
            <person name="Emerson J.B."/>
            <person name="Anantharaman K."/>
            <person name="Thomas B.C."/>
            <person name="Malmstrom R."/>
            <person name="Stieglmeier M."/>
            <person name="Klingl A."/>
            <person name="Woyke T."/>
            <person name="Ryan C.M."/>
            <person name="Banfield J.F."/>
        </authorList>
    </citation>
    <scope>NUCLEOTIDE SEQUENCE [LARGE SCALE GENOMIC DNA]</scope>
</reference>
<dbReference type="Proteomes" id="UP000229401">
    <property type="component" value="Unassembled WGS sequence"/>
</dbReference>
<proteinExistence type="predicted"/>
<organism evidence="1 2">
    <name type="scientific">Candidatus Roizmanbacteria bacterium CG_4_10_14_0_8_um_filter_33_9</name>
    <dbReference type="NCBI Taxonomy" id="1974826"/>
    <lineage>
        <taxon>Bacteria</taxon>
        <taxon>Candidatus Roizmaniibacteriota</taxon>
    </lineage>
</organism>
<gene>
    <name evidence="1" type="ORF">COY87_00415</name>
</gene>
<evidence type="ECO:0000313" key="1">
    <source>
        <dbReference type="EMBL" id="PIY72541.1"/>
    </source>
</evidence>
<protein>
    <submittedName>
        <fullName evidence="1">Uncharacterized protein</fullName>
    </submittedName>
</protein>
<name>A0A2M7QKT4_9BACT</name>
<accession>A0A2M7QKT4</accession>
<feature type="non-terminal residue" evidence="1">
    <location>
        <position position="1"/>
    </location>
</feature>
<evidence type="ECO:0000313" key="2">
    <source>
        <dbReference type="Proteomes" id="UP000229401"/>
    </source>
</evidence>
<dbReference type="AlphaFoldDB" id="A0A2M7QKT4"/>
<comment type="caution">
    <text evidence="1">The sequence shown here is derived from an EMBL/GenBank/DDBJ whole genome shotgun (WGS) entry which is preliminary data.</text>
</comment>